<reference evidence="2" key="2">
    <citation type="submission" date="2017-02" db="UniProtKB">
        <authorList>
            <consortium name="WormBaseParasite"/>
        </authorList>
    </citation>
    <scope>IDENTIFICATION</scope>
</reference>
<keyword evidence="1" id="KW-1185">Reference proteome</keyword>
<dbReference type="WBParaSite" id="ACAC_0001189301-mRNA-1">
    <property type="protein sequence ID" value="ACAC_0001189301-mRNA-1"/>
    <property type="gene ID" value="ACAC_0001189301"/>
</dbReference>
<protein>
    <submittedName>
        <fullName evidence="2">Uncharacterized protein</fullName>
    </submittedName>
</protein>
<name>A0A0K0DK78_ANGCA</name>
<accession>A0A0K0DK78</accession>
<reference evidence="1" key="1">
    <citation type="submission" date="2012-09" db="EMBL/GenBank/DDBJ databases">
        <authorList>
            <person name="Martin A.A."/>
        </authorList>
    </citation>
    <scope>NUCLEOTIDE SEQUENCE</scope>
</reference>
<sequence length="78" mass="8442">MCICTGGSVCESPHRPISSVAEDVPTRPEFRDSTSSMETFVTAQWDATSSSYAGVSCTADYLSIRSDPSWAQFRPTSV</sequence>
<dbReference type="Proteomes" id="UP000035642">
    <property type="component" value="Unassembled WGS sequence"/>
</dbReference>
<proteinExistence type="predicted"/>
<evidence type="ECO:0000313" key="2">
    <source>
        <dbReference type="WBParaSite" id="ACAC_0001189301-mRNA-1"/>
    </source>
</evidence>
<evidence type="ECO:0000313" key="1">
    <source>
        <dbReference type="Proteomes" id="UP000035642"/>
    </source>
</evidence>
<dbReference type="AlphaFoldDB" id="A0A0K0DK78"/>
<organism evidence="1 2">
    <name type="scientific">Angiostrongylus cantonensis</name>
    <name type="common">Rat lungworm</name>
    <dbReference type="NCBI Taxonomy" id="6313"/>
    <lineage>
        <taxon>Eukaryota</taxon>
        <taxon>Metazoa</taxon>
        <taxon>Ecdysozoa</taxon>
        <taxon>Nematoda</taxon>
        <taxon>Chromadorea</taxon>
        <taxon>Rhabditida</taxon>
        <taxon>Rhabditina</taxon>
        <taxon>Rhabditomorpha</taxon>
        <taxon>Strongyloidea</taxon>
        <taxon>Metastrongylidae</taxon>
        <taxon>Angiostrongylus</taxon>
    </lineage>
</organism>